<name>A0AAV1W3M0_LUPLU</name>
<dbReference type="EMBL" id="CAXHTB010000003">
    <property type="protein sequence ID" value="CAL0303593.1"/>
    <property type="molecule type" value="Genomic_DNA"/>
</dbReference>
<evidence type="ECO:0000313" key="2">
    <source>
        <dbReference type="Proteomes" id="UP001497480"/>
    </source>
</evidence>
<evidence type="ECO:0000313" key="1">
    <source>
        <dbReference type="EMBL" id="CAL0303593.1"/>
    </source>
</evidence>
<keyword evidence="2" id="KW-1185">Reference proteome</keyword>
<protein>
    <submittedName>
        <fullName evidence="1">Uncharacterized protein</fullName>
    </submittedName>
</protein>
<reference evidence="1 2" key="1">
    <citation type="submission" date="2024-03" db="EMBL/GenBank/DDBJ databases">
        <authorList>
            <person name="Martinez-Hernandez J."/>
        </authorList>
    </citation>
    <scope>NUCLEOTIDE SEQUENCE [LARGE SCALE GENOMIC DNA]</scope>
</reference>
<sequence>MSIPQAVDDIVTKSLAFKVKVQPTYKRCSVIQVSEDSQVIESLLDKITPVKVRRNVEKGKVVCAMLNEDDGVECQSLSATGDYDPEHMVYLTPKKMLGSTVLFEDDQDVAFEQLSSTKKAKHVHND</sequence>
<proteinExistence type="predicted"/>
<accession>A0AAV1W3M0</accession>
<dbReference type="Proteomes" id="UP001497480">
    <property type="component" value="Unassembled WGS sequence"/>
</dbReference>
<dbReference type="AlphaFoldDB" id="A0AAV1W3M0"/>
<comment type="caution">
    <text evidence="1">The sequence shown here is derived from an EMBL/GenBank/DDBJ whole genome shotgun (WGS) entry which is preliminary data.</text>
</comment>
<organism evidence="1 2">
    <name type="scientific">Lupinus luteus</name>
    <name type="common">European yellow lupine</name>
    <dbReference type="NCBI Taxonomy" id="3873"/>
    <lineage>
        <taxon>Eukaryota</taxon>
        <taxon>Viridiplantae</taxon>
        <taxon>Streptophyta</taxon>
        <taxon>Embryophyta</taxon>
        <taxon>Tracheophyta</taxon>
        <taxon>Spermatophyta</taxon>
        <taxon>Magnoliopsida</taxon>
        <taxon>eudicotyledons</taxon>
        <taxon>Gunneridae</taxon>
        <taxon>Pentapetalae</taxon>
        <taxon>rosids</taxon>
        <taxon>fabids</taxon>
        <taxon>Fabales</taxon>
        <taxon>Fabaceae</taxon>
        <taxon>Papilionoideae</taxon>
        <taxon>50 kb inversion clade</taxon>
        <taxon>genistoids sensu lato</taxon>
        <taxon>core genistoids</taxon>
        <taxon>Genisteae</taxon>
        <taxon>Lupinus</taxon>
    </lineage>
</organism>
<gene>
    <name evidence="1" type="ORF">LLUT_LOCUS4653</name>
</gene>